<dbReference type="Gene3D" id="2.170.130.10">
    <property type="entry name" value="TonB-dependent receptor, plug domain"/>
    <property type="match status" value="1"/>
</dbReference>
<comment type="subcellular location">
    <subcellularLocation>
        <location evidence="1 14">Cell outer membrane</location>
        <topology evidence="1 14">Multi-pass membrane protein</topology>
    </subcellularLocation>
</comment>
<dbReference type="SMART" id="SM00965">
    <property type="entry name" value="STN"/>
    <property type="match status" value="1"/>
</dbReference>
<dbReference type="GO" id="GO:0015344">
    <property type="term" value="F:siderophore uptake transmembrane transporter activity"/>
    <property type="evidence" value="ECO:0007669"/>
    <property type="project" value="TreeGrafter"/>
</dbReference>
<evidence type="ECO:0000256" key="7">
    <source>
        <dbReference type="ARBA" id="ARBA00022729"/>
    </source>
</evidence>
<evidence type="ECO:0000256" key="15">
    <source>
        <dbReference type="RuleBase" id="RU003357"/>
    </source>
</evidence>
<evidence type="ECO:0000313" key="18">
    <source>
        <dbReference type="EMBL" id="PWB94911.1"/>
    </source>
</evidence>
<evidence type="ECO:0000256" key="14">
    <source>
        <dbReference type="PROSITE-ProRule" id="PRU01360"/>
    </source>
</evidence>
<dbReference type="AlphaFoldDB" id="A0A2U1STH4"/>
<dbReference type="Proteomes" id="UP000245137">
    <property type="component" value="Unassembled WGS sequence"/>
</dbReference>
<dbReference type="Gene3D" id="3.55.50.30">
    <property type="match status" value="1"/>
</dbReference>
<name>A0A2U1STH4_METSR</name>
<keyword evidence="10 15" id="KW-0798">TonB box</keyword>
<evidence type="ECO:0000256" key="16">
    <source>
        <dbReference type="SAM" id="MobiDB-lite"/>
    </source>
</evidence>
<dbReference type="EMBL" id="PUIV01000005">
    <property type="protein sequence ID" value="PWB94911.1"/>
    <property type="molecule type" value="Genomic_DNA"/>
</dbReference>
<dbReference type="InterPro" id="IPR012910">
    <property type="entry name" value="Plug_dom"/>
</dbReference>
<dbReference type="InterPro" id="IPR036942">
    <property type="entry name" value="Beta-barrel_TonB_sf"/>
</dbReference>
<dbReference type="Gene3D" id="2.40.170.20">
    <property type="entry name" value="TonB-dependent receptor, beta-barrel domain"/>
    <property type="match status" value="1"/>
</dbReference>
<evidence type="ECO:0000256" key="3">
    <source>
        <dbReference type="ARBA" id="ARBA00022448"/>
    </source>
</evidence>
<evidence type="ECO:0000256" key="12">
    <source>
        <dbReference type="ARBA" id="ARBA00023170"/>
    </source>
</evidence>
<dbReference type="GO" id="GO:0038023">
    <property type="term" value="F:signaling receptor activity"/>
    <property type="evidence" value="ECO:0007669"/>
    <property type="project" value="InterPro"/>
</dbReference>
<dbReference type="InterPro" id="IPR037066">
    <property type="entry name" value="Plug_dom_sf"/>
</dbReference>
<proteinExistence type="inferred from homology"/>
<keyword evidence="6 14" id="KW-0812">Transmembrane</keyword>
<evidence type="ECO:0000313" key="19">
    <source>
        <dbReference type="Proteomes" id="UP000245137"/>
    </source>
</evidence>
<gene>
    <name evidence="18" type="ORF">C5689_05555</name>
</gene>
<keyword evidence="12 18" id="KW-0675">Receptor</keyword>
<dbReference type="GO" id="GO:0009279">
    <property type="term" value="C:cell outer membrane"/>
    <property type="evidence" value="ECO:0007669"/>
    <property type="project" value="UniProtKB-SubCell"/>
</dbReference>
<dbReference type="OrthoDB" id="9760333at2"/>
<keyword evidence="19" id="KW-1185">Reference proteome</keyword>
<keyword evidence="8" id="KW-0408">Iron</keyword>
<evidence type="ECO:0000259" key="17">
    <source>
        <dbReference type="SMART" id="SM00965"/>
    </source>
</evidence>
<dbReference type="InterPro" id="IPR010105">
    <property type="entry name" value="TonB_sidphr_rcpt"/>
</dbReference>
<evidence type="ECO:0000256" key="6">
    <source>
        <dbReference type="ARBA" id="ARBA00022692"/>
    </source>
</evidence>
<keyword evidence="3 14" id="KW-0813">Transport</keyword>
<evidence type="ECO:0000256" key="11">
    <source>
        <dbReference type="ARBA" id="ARBA00023136"/>
    </source>
</evidence>
<dbReference type="Pfam" id="PF07715">
    <property type="entry name" value="Plug"/>
    <property type="match status" value="1"/>
</dbReference>
<comment type="similarity">
    <text evidence="2 14 15">Belongs to the TonB-dependent receptor family.</text>
</comment>
<dbReference type="RefSeq" id="WP_108916280.1">
    <property type="nucleotide sequence ID" value="NZ_BGJY01000005.1"/>
</dbReference>
<dbReference type="PANTHER" id="PTHR32552:SF68">
    <property type="entry name" value="FERRICHROME OUTER MEMBRANE TRANSPORTER_PHAGE RECEPTOR"/>
    <property type="match status" value="1"/>
</dbReference>
<evidence type="ECO:0000256" key="4">
    <source>
        <dbReference type="ARBA" id="ARBA00022452"/>
    </source>
</evidence>
<organism evidence="18 19">
    <name type="scientific">Methylosinus sporium</name>
    <dbReference type="NCBI Taxonomy" id="428"/>
    <lineage>
        <taxon>Bacteria</taxon>
        <taxon>Pseudomonadati</taxon>
        <taxon>Pseudomonadota</taxon>
        <taxon>Alphaproteobacteria</taxon>
        <taxon>Hyphomicrobiales</taxon>
        <taxon>Methylocystaceae</taxon>
        <taxon>Methylosinus</taxon>
    </lineage>
</organism>
<feature type="region of interest" description="Disordered" evidence="16">
    <location>
        <begin position="157"/>
        <end position="181"/>
    </location>
</feature>
<reference evidence="18 19" key="1">
    <citation type="journal article" date="2018" name="Appl. Microbiol. Biotechnol.">
        <title>Co-cultivation of the strictly anaerobic methanogen Methanosarcina barkeri with aerobic methanotrophs in an oxygen-limited membrane bioreactor.</title>
        <authorList>
            <person name="In 't Zandt M.H."/>
            <person name="van den Bosch T.J.M."/>
            <person name="Rijkers R."/>
            <person name="van Kessel M.A.H.J."/>
            <person name="Jetten M.S.M."/>
            <person name="Welte C.U."/>
        </authorList>
    </citation>
    <scope>NUCLEOTIDE SEQUENCE [LARGE SCALE GENOMIC DNA]</scope>
    <source>
        <strain evidence="18 19">DSM 17706</strain>
    </source>
</reference>
<dbReference type="InterPro" id="IPR039426">
    <property type="entry name" value="TonB-dep_rcpt-like"/>
</dbReference>
<sequence length="842" mass="92080">MAGREKRNGFRTGEARIGSTLAIAAIGALTLGSGVSDSPAQAAISPQERSGLVQNYRIPSGPLPGALNAFADLNGLQILYDADVTGRLRTAGLDGDFAVDEGLDRLLSGTGLSWRFAAKGKTVSIILAQNDRGVTNDAIGAESLPAIDIGADRGKVKPAAAGAQGPGDRSTGYRPSATAPTTLKTDAPLMQTPMSIQAVTRQTMDDQQAITFRDALVSNVSGVTLTPNFFDNVVKVRGFQANTFKNGLLEFRFRHFDTTNLQSLDVVKGPAAMLFGRMEPGGLVNMVVKRPLETPYYSVEQQIGSYGLTRTIVDATGPVTDDKSILYRFNGEFFRSGSYRDVINDRNVFLAPTITLHPIEQFRMNIDFEYDNRTWVDDFPIYPAVAGGPANIPRSRYLSPAFITARFPDNMDKKRIAFDWTYDFLPGWSLTNRLSYSNAGYQTNNGFPFGFNQATGVLSRFLTYLPGYTDKNFATNLDLKGKFTTGPLEHSILAGFDYFNYFTPMYAGLSVLGSSVNIYAPNYWQFENLAQAQTYTVLGQKWTGVYAQDMISFLDDTVHVLLGGRYDWAETWQSRYRTSAALANATYWASYDKGFSPRVAVLYQPWPWLSVYGNFTQSLGANQVTTQGLTLQPQRGEQFEGGLKAEFFDKRLLLTMAYFDITKTNVPVTDPSNAANTLTIGKARSQGFELDLTGRIDDNWSVIANYTHNDVRTIIGTATDPVTAYNRQIAVAGSILPGSPRNYGNLWVKYDADGDLRGLSVAGGVNVSSDQLGDPANSFVLPSYALLNGMIAYTTTVAGFNVTAQLNVKNITDTVYYPSAGSRTTIMTGAPRTFLGSLRVEF</sequence>
<dbReference type="CDD" id="cd01347">
    <property type="entry name" value="ligand_gated_channel"/>
    <property type="match status" value="1"/>
</dbReference>
<keyword evidence="9" id="KW-0406">Ion transport</keyword>
<evidence type="ECO:0000256" key="1">
    <source>
        <dbReference type="ARBA" id="ARBA00004571"/>
    </source>
</evidence>
<dbReference type="InterPro" id="IPR011662">
    <property type="entry name" value="Secretin/TonB_short_N"/>
</dbReference>
<dbReference type="GO" id="GO:0015891">
    <property type="term" value="P:siderophore transport"/>
    <property type="evidence" value="ECO:0007669"/>
    <property type="project" value="InterPro"/>
</dbReference>
<dbReference type="PANTHER" id="PTHR32552">
    <property type="entry name" value="FERRICHROME IRON RECEPTOR-RELATED"/>
    <property type="match status" value="1"/>
</dbReference>
<dbReference type="SUPFAM" id="SSF56935">
    <property type="entry name" value="Porins"/>
    <property type="match status" value="1"/>
</dbReference>
<dbReference type="InterPro" id="IPR000531">
    <property type="entry name" value="Beta-barrel_TonB"/>
</dbReference>
<keyword evidence="13 14" id="KW-0998">Cell outer membrane</keyword>
<keyword evidence="7" id="KW-0732">Signal</keyword>
<protein>
    <submittedName>
        <fullName evidence="18">TonB-dependent siderophore receptor</fullName>
    </submittedName>
</protein>
<keyword evidence="11 14" id="KW-0472">Membrane</keyword>
<keyword evidence="4 14" id="KW-1134">Transmembrane beta strand</keyword>
<evidence type="ECO:0000256" key="2">
    <source>
        <dbReference type="ARBA" id="ARBA00009810"/>
    </source>
</evidence>
<dbReference type="NCBIfam" id="TIGR01783">
    <property type="entry name" value="TonB-siderophor"/>
    <property type="match status" value="1"/>
</dbReference>
<accession>A0A2U1STH4</accession>
<evidence type="ECO:0000256" key="5">
    <source>
        <dbReference type="ARBA" id="ARBA00022496"/>
    </source>
</evidence>
<keyword evidence="5" id="KW-0410">Iron transport</keyword>
<comment type="caution">
    <text evidence="18">The sequence shown here is derived from an EMBL/GenBank/DDBJ whole genome shotgun (WGS) entry which is preliminary data.</text>
</comment>
<evidence type="ECO:0000256" key="9">
    <source>
        <dbReference type="ARBA" id="ARBA00023065"/>
    </source>
</evidence>
<evidence type="ECO:0000256" key="10">
    <source>
        <dbReference type="ARBA" id="ARBA00023077"/>
    </source>
</evidence>
<dbReference type="PROSITE" id="PS52016">
    <property type="entry name" value="TONB_DEPENDENT_REC_3"/>
    <property type="match status" value="1"/>
</dbReference>
<feature type="domain" description="Secretin/TonB short N-terminal" evidence="17">
    <location>
        <begin position="76"/>
        <end position="128"/>
    </location>
</feature>
<dbReference type="Pfam" id="PF07660">
    <property type="entry name" value="STN"/>
    <property type="match status" value="1"/>
</dbReference>
<evidence type="ECO:0000256" key="13">
    <source>
        <dbReference type="ARBA" id="ARBA00023237"/>
    </source>
</evidence>
<dbReference type="Pfam" id="PF00593">
    <property type="entry name" value="TonB_dep_Rec_b-barrel"/>
    <property type="match status" value="1"/>
</dbReference>
<evidence type="ECO:0000256" key="8">
    <source>
        <dbReference type="ARBA" id="ARBA00023004"/>
    </source>
</evidence>